<feature type="region of interest" description="Disordered" evidence="1">
    <location>
        <begin position="356"/>
        <end position="402"/>
    </location>
</feature>
<dbReference type="AlphaFoldDB" id="A0A0B7N8Y2"/>
<sequence length="402" mass="44510">MSTSATTATATSRAIDVIVSLHDEIEPVKFKFLSKRLNWDNLVSLIQSSSTLEPPIVLYYKLTFDGVVESLENQEDLTQLLAALKSPTALRFYGNQEQVTSPVFMSSTAAFTRLGSLVEQNKQVVQSSRRIARWVGILASMMSTIDKSFEHEFQVLESMIQRKSIKLQRRRNPENKPVETDGVISIGENEEFVEASEVIDLDARLEDLDIGDHGDRHRKHGGCGRRFGGPGAFGVPGVFGGRPRPNVFFEGFHNCPSGKFGSYGGFGDLNDSDKAVHYKFAWAAGGRHHHGRPHSFSGPINSDEEPLGSFGFDKFGGRHYHGKFHPFGGPFGGLGPRPFSGASDSEEELLDQFHRKKFGGHGRGGRDGRRFGHRGPRPPSNGDEELFGGRGFGKRARYSRFH</sequence>
<feature type="compositionally biased region" description="Basic residues" evidence="1">
    <location>
        <begin position="392"/>
        <end position="402"/>
    </location>
</feature>
<name>A0A0B7N8Y2_9FUNG</name>
<evidence type="ECO:0000313" key="3">
    <source>
        <dbReference type="Proteomes" id="UP000054107"/>
    </source>
</evidence>
<protein>
    <submittedName>
        <fullName evidence="2">Uncharacterized protein</fullName>
    </submittedName>
</protein>
<evidence type="ECO:0000256" key="1">
    <source>
        <dbReference type="SAM" id="MobiDB-lite"/>
    </source>
</evidence>
<organism evidence="2 3">
    <name type="scientific">Parasitella parasitica</name>
    <dbReference type="NCBI Taxonomy" id="35722"/>
    <lineage>
        <taxon>Eukaryota</taxon>
        <taxon>Fungi</taxon>
        <taxon>Fungi incertae sedis</taxon>
        <taxon>Mucoromycota</taxon>
        <taxon>Mucoromycotina</taxon>
        <taxon>Mucoromycetes</taxon>
        <taxon>Mucorales</taxon>
        <taxon>Mucorineae</taxon>
        <taxon>Mucoraceae</taxon>
        <taxon>Parasitella</taxon>
    </lineage>
</organism>
<keyword evidence="3" id="KW-1185">Reference proteome</keyword>
<dbReference type="EMBL" id="LN727106">
    <property type="protein sequence ID" value="CEP11883.1"/>
    <property type="molecule type" value="Genomic_DNA"/>
</dbReference>
<dbReference type="Proteomes" id="UP000054107">
    <property type="component" value="Unassembled WGS sequence"/>
</dbReference>
<gene>
    <name evidence="2" type="primary">PARPA_05784.1 scaffold 19890</name>
</gene>
<proteinExistence type="predicted"/>
<evidence type="ECO:0000313" key="2">
    <source>
        <dbReference type="EMBL" id="CEP11883.1"/>
    </source>
</evidence>
<accession>A0A0B7N8Y2</accession>
<dbReference type="OrthoDB" id="2290541at2759"/>
<reference evidence="2 3" key="1">
    <citation type="submission" date="2014-09" db="EMBL/GenBank/DDBJ databases">
        <authorList>
            <person name="Ellenberger Sabrina"/>
        </authorList>
    </citation>
    <scope>NUCLEOTIDE SEQUENCE [LARGE SCALE GENOMIC DNA]</scope>
    <source>
        <strain evidence="2 3">CBS 412.66</strain>
    </source>
</reference>